<name>A0A2X0JW18_9ACTN</name>
<dbReference type="Proteomes" id="UP000248889">
    <property type="component" value="Unassembled WGS sequence"/>
</dbReference>
<protein>
    <submittedName>
        <fullName evidence="1">DUF2993 domain-containing protein</fullName>
    </submittedName>
</protein>
<dbReference type="EMBL" id="QKYN01000176">
    <property type="protein sequence ID" value="RAG81125.1"/>
    <property type="molecule type" value="Genomic_DNA"/>
</dbReference>
<dbReference type="InterPro" id="IPR021373">
    <property type="entry name" value="DUF2993"/>
</dbReference>
<dbReference type="AlphaFoldDB" id="A0A2X0JW18"/>
<dbReference type="Pfam" id="PF11209">
    <property type="entry name" value="LmeA"/>
    <property type="match status" value="1"/>
</dbReference>
<gene>
    <name evidence="1" type="ORF">DN069_34390</name>
</gene>
<sequence>MRNLRRLLIVLVLLFGIFVAADRVAVRFAEDQAASKIQSSRNLAQKPDVTIEGFPFLTQLIGSKLDEIKVHANDVKDPNSKVQLASLDADLTGVKVSSDYSSAVADQATGTVLITYESLNQALPAGTTVDYGGTPGKVKVATELGGTKVHGTADISVVGGNSVGLNNLKTGNALLDLGASIFAPSVPVSGLPSGLKLDSVQAGQDGVTVTASGTGVSLNG</sequence>
<dbReference type="OrthoDB" id="3215846at2"/>
<dbReference type="RefSeq" id="WP_111507172.1">
    <property type="nucleotide sequence ID" value="NZ_QKYN01000176.1"/>
</dbReference>
<keyword evidence="2" id="KW-1185">Reference proteome</keyword>
<organism evidence="1 2">
    <name type="scientific">Streptacidiphilus pinicola</name>
    <dbReference type="NCBI Taxonomy" id="2219663"/>
    <lineage>
        <taxon>Bacteria</taxon>
        <taxon>Bacillati</taxon>
        <taxon>Actinomycetota</taxon>
        <taxon>Actinomycetes</taxon>
        <taxon>Kitasatosporales</taxon>
        <taxon>Streptomycetaceae</taxon>
        <taxon>Streptacidiphilus</taxon>
    </lineage>
</organism>
<accession>A0A2X0JW18</accession>
<comment type="caution">
    <text evidence="1">The sequence shown here is derived from an EMBL/GenBank/DDBJ whole genome shotgun (WGS) entry which is preliminary data.</text>
</comment>
<reference evidence="1 2" key="1">
    <citation type="submission" date="2018-06" db="EMBL/GenBank/DDBJ databases">
        <title>Streptacidiphilus pinicola sp. nov., isolated from pine grove soil.</title>
        <authorList>
            <person name="Roh S.G."/>
            <person name="Park S."/>
            <person name="Kim M.-K."/>
            <person name="Yun B.-R."/>
            <person name="Park J."/>
            <person name="Kim M.J."/>
            <person name="Kim Y.S."/>
            <person name="Kim S.B."/>
        </authorList>
    </citation>
    <scope>NUCLEOTIDE SEQUENCE [LARGE SCALE GENOMIC DNA]</scope>
    <source>
        <strain evidence="1 2">MMS16-CNU450</strain>
    </source>
</reference>
<evidence type="ECO:0000313" key="1">
    <source>
        <dbReference type="EMBL" id="RAG81125.1"/>
    </source>
</evidence>
<proteinExistence type="predicted"/>
<evidence type="ECO:0000313" key="2">
    <source>
        <dbReference type="Proteomes" id="UP000248889"/>
    </source>
</evidence>